<evidence type="ECO:0000313" key="3">
    <source>
        <dbReference type="Proteomes" id="UP000748531"/>
    </source>
</evidence>
<keyword evidence="3" id="KW-1185">Reference proteome</keyword>
<dbReference type="EMBL" id="LUCH01001435">
    <property type="protein sequence ID" value="KAF5403076.1"/>
    <property type="molecule type" value="Genomic_DNA"/>
</dbReference>
<gene>
    <name evidence="2" type="ORF">PHET_03732</name>
</gene>
<feature type="compositionally biased region" description="Basic and acidic residues" evidence="1">
    <location>
        <begin position="326"/>
        <end position="353"/>
    </location>
</feature>
<sequence>MNRRERTLPAVSPVDYNKAEPVHISLKRKLAKQLKLAPEKLYGFLLGSQVTKQVARLTNQPITFRSKSSSKIKVTGRHIGCIFVIWSQKPLMNVDFIVSSPQERISRELSEMNTFTEINLREQIDNIETCVVNVSNGIRRSVNLSGQSMLEQTCRLSNGSPVQLTIIGNLRNKSGNKNQVDHLLKTTNGTDSFTPRRDSYGPIRNSTRMTSPEYGRPLYFGYPFIPHYVDVCVCIGCREYLNCQSPIASRTVSIPSWLDKPEPNVCAAELCVIGNRPSNVSSSRSISQTEAEANENWDDSHVTDSISNKPEGSLLRIRPNTAQRLRRIENLDTQRENSRQEMTRRSKDSDKSFVSKPGKKSIMYADVSKQNTTSVATPQEDNVDRATLHKVREDTMGCSVPEQDTVFQEIRSTPETPDNLVQEPKMKFKPFAVDHQEGLRPISPVLQCGEHQPF</sequence>
<proteinExistence type="predicted"/>
<reference evidence="2" key="1">
    <citation type="submission" date="2019-05" db="EMBL/GenBank/DDBJ databases">
        <title>Annotation for the trematode Paragonimus heterotremus.</title>
        <authorList>
            <person name="Choi Y.-J."/>
        </authorList>
    </citation>
    <scope>NUCLEOTIDE SEQUENCE</scope>
    <source>
        <strain evidence="2">LC</strain>
    </source>
</reference>
<name>A0A8J4T0K7_9TREM</name>
<dbReference type="OrthoDB" id="6265844at2759"/>
<organism evidence="2 3">
    <name type="scientific">Paragonimus heterotremus</name>
    <dbReference type="NCBI Taxonomy" id="100268"/>
    <lineage>
        <taxon>Eukaryota</taxon>
        <taxon>Metazoa</taxon>
        <taxon>Spiralia</taxon>
        <taxon>Lophotrochozoa</taxon>
        <taxon>Platyhelminthes</taxon>
        <taxon>Trematoda</taxon>
        <taxon>Digenea</taxon>
        <taxon>Plagiorchiida</taxon>
        <taxon>Troglotremata</taxon>
        <taxon>Troglotrematidae</taxon>
        <taxon>Paragonimus</taxon>
    </lineage>
</organism>
<dbReference type="Proteomes" id="UP000748531">
    <property type="component" value="Unassembled WGS sequence"/>
</dbReference>
<feature type="compositionally biased region" description="Low complexity" evidence="1">
    <location>
        <begin position="278"/>
        <end position="287"/>
    </location>
</feature>
<accession>A0A8J4T0K7</accession>
<feature type="region of interest" description="Disordered" evidence="1">
    <location>
        <begin position="185"/>
        <end position="208"/>
    </location>
</feature>
<evidence type="ECO:0000313" key="2">
    <source>
        <dbReference type="EMBL" id="KAF5403076.1"/>
    </source>
</evidence>
<comment type="caution">
    <text evidence="2">The sequence shown here is derived from an EMBL/GenBank/DDBJ whole genome shotgun (WGS) entry which is preliminary data.</text>
</comment>
<feature type="region of interest" description="Disordered" evidence="1">
    <location>
        <begin position="277"/>
        <end position="360"/>
    </location>
</feature>
<evidence type="ECO:0000256" key="1">
    <source>
        <dbReference type="SAM" id="MobiDB-lite"/>
    </source>
</evidence>
<dbReference type="AlphaFoldDB" id="A0A8J4T0K7"/>
<protein>
    <submittedName>
        <fullName evidence="2">Uncharacterized protein</fullName>
    </submittedName>
</protein>